<dbReference type="PROSITE" id="PS00028">
    <property type="entry name" value="ZINC_FINGER_C2H2_1"/>
    <property type="match status" value="1"/>
</dbReference>
<dbReference type="Ensembl" id="ENSUAMT00000013304.1">
    <property type="protein sequence ID" value="ENSUAMP00000011833.1"/>
    <property type="gene ID" value="ENSUAMG00000009603.1"/>
</dbReference>
<protein>
    <recommendedName>
        <fullName evidence="3">C2H2-type domain-containing protein</fullName>
    </recommendedName>
</protein>
<dbReference type="Gene3D" id="3.30.160.60">
    <property type="entry name" value="Classic Zinc Finger"/>
    <property type="match status" value="1"/>
</dbReference>
<sequence length="81" mass="8500">RDGPPAPAPPALSPVAGSPLKPYGCEECGKSYRLISLLNLHKKRHSADAVSAPLQFAPSSCNPSLRDGTASSLREPCDCLK</sequence>
<keyword evidence="1" id="KW-0863">Zinc-finger</keyword>
<reference evidence="5" key="1">
    <citation type="submission" date="2016-06" db="EMBL/GenBank/DDBJ databases">
        <title>De novo assembly and RNA-Seq shows season-dependent expression and editing in black bear kidneys.</title>
        <authorList>
            <person name="Korstanje R."/>
            <person name="Srivastava A."/>
            <person name="Sarsani V.K."/>
            <person name="Sheehan S.M."/>
            <person name="Seger R.L."/>
            <person name="Barter M.E."/>
            <person name="Lindqvist C."/>
            <person name="Brody L.C."/>
            <person name="Mullikin J.C."/>
        </authorList>
    </citation>
    <scope>NUCLEOTIDE SEQUENCE [LARGE SCALE GENOMIC DNA]</scope>
</reference>
<dbReference type="FunFam" id="3.30.160.60:FF:001032">
    <property type="entry name" value="zinc finger and BTB domain-containing protein 17 isoform X1"/>
    <property type="match status" value="1"/>
</dbReference>
<proteinExistence type="predicted"/>
<reference evidence="4" key="3">
    <citation type="submission" date="2025-09" db="UniProtKB">
        <authorList>
            <consortium name="Ensembl"/>
        </authorList>
    </citation>
    <scope>IDENTIFICATION</scope>
</reference>
<evidence type="ECO:0000313" key="5">
    <source>
        <dbReference type="Proteomes" id="UP000291022"/>
    </source>
</evidence>
<dbReference type="InterPro" id="IPR036236">
    <property type="entry name" value="Znf_C2H2_sf"/>
</dbReference>
<name>A0A452R0X4_URSAM</name>
<dbReference type="STRING" id="9643.ENSUAMP00000011833"/>
<accession>A0A452R0X4</accession>
<evidence type="ECO:0000313" key="4">
    <source>
        <dbReference type="Ensembl" id="ENSUAMP00000011833.1"/>
    </source>
</evidence>
<keyword evidence="5" id="KW-1185">Reference proteome</keyword>
<keyword evidence="1" id="KW-0479">Metal-binding</keyword>
<evidence type="ECO:0000256" key="1">
    <source>
        <dbReference type="PROSITE-ProRule" id="PRU00042"/>
    </source>
</evidence>
<evidence type="ECO:0000256" key="2">
    <source>
        <dbReference type="SAM" id="MobiDB-lite"/>
    </source>
</evidence>
<feature type="domain" description="C2H2-type" evidence="3">
    <location>
        <begin position="23"/>
        <end position="50"/>
    </location>
</feature>
<keyword evidence="1" id="KW-0862">Zinc</keyword>
<dbReference type="SUPFAM" id="SSF57667">
    <property type="entry name" value="beta-beta-alpha zinc fingers"/>
    <property type="match status" value="1"/>
</dbReference>
<feature type="region of interest" description="Disordered" evidence="2">
    <location>
        <begin position="61"/>
        <end position="81"/>
    </location>
</feature>
<dbReference type="PROSITE" id="PS50157">
    <property type="entry name" value="ZINC_FINGER_C2H2_2"/>
    <property type="match status" value="1"/>
</dbReference>
<organism evidence="4 5">
    <name type="scientific">Ursus americanus</name>
    <name type="common">American black bear</name>
    <name type="synonym">Euarctos americanus</name>
    <dbReference type="NCBI Taxonomy" id="9643"/>
    <lineage>
        <taxon>Eukaryota</taxon>
        <taxon>Metazoa</taxon>
        <taxon>Chordata</taxon>
        <taxon>Craniata</taxon>
        <taxon>Vertebrata</taxon>
        <taxon>Euteleostomi</taxon>
        <taxon>Mammalia</taxon>
        <taxon>Eutheria</taxon>
        <taxon>Laurasiatheria</taxon>
        <taxon>Carnivora</taxon>
        <taxon>Caniformia</taxon>
        <taxon>Ursidae</taxon>
        <taxon>Ursus</taxon>
    </lineage>
</organism>
<dbReference type="InterPro" id="IPR013087">
    <property type="entry name" value="Znf_C2H2_type"/>
</dbReference>
<evidence type="ECO:0000259" key="3">
    <source>
        <dbReference type="PROSITE" id="PS50157"/>
    </source>
</evidence>
<reference evidence="4" key="2">
    <citation type="submission" date="2025-08" db="UniProtKB">
        <authorList>
            <consortium name="Ensembl"/>
        </authorList>
    </citation>
    <scope>IDENTIFICATION</scope>
</reference>
<dbReference type="GO" id="GO:0008270">
    <property type="term" value="F:zinc ion binding"/>
    <property type="evidence" value="ECO:0007669"/>
    <property type="project" value="UniProtKB-KW"/>
</dbReference>
<dbReference type="AlphaFoldDB" id="A0A452R0X4"/>
<dbReference type="Proteomes" id="UP000291022">
    <property type="component" value="Unassembled WGS sequence"/>
</dbReference>